<reference evidence="2 3" key="1">
    <citation type="submission" date="2018-07" db="EMBL/GenBank/DDBJ databases">
        <title>Genomic Encyclopedia of Type Strains, Phase IV (KMG-IV): sequencing the most valuable type-strain genomes for metagenomic binning, comparative biology and taxonomic classification.</title>
        <authorList>
            <person name="Goeker M."/>
        </authorList>
    </citation>
    <scope>NUCLEOTIDE SEQUENCE [LARGE SCALE GENOMIC DNA]</scope>
    <source>
        <strain evidence="2 3">DSM 4134</strain>
    </source>
</reference>
<dbReference type="OrthoDB" id="975478at2"/>
<evidence type="ECO:0000256" key="1">
    <source>
        <dbReference type="SAM" id="Phobius"/>
    </source>
</evidence>
<sequence>MAGRENSEDFEREWQQAFEGFEQEPPTGVWGQIDSQLTYQQMKAYRAKAAMYRWVAAAVILLAVGVTAWQYHYLSSKEVIRYSAAVNADAPDQEEQTFSWNIPLWFADEEKKTTNFVKQNLVAGSTGDREMYLQSGVYGNIEGSTSVREELSLERLGVAGALAVPTNLTPDHLRILPVYNFEKQKLKADPSRYWAGLNVGSAGFKPNYQSFDNQLVSGNNRSQAAFSLASNDAVDTNSPPVREDMSAGETVSFGVNFGVKLSDRWVLESGLQYARAEATTVTNIAIQTSAYQEVIPATSQVQSVEKVNSTLRRDKVVEYEYRDIDLNNQFEFAAVPVKAGYRLLDDRLSLELNAGVIANVYLGNKLSGSDDVASITIGPGNESPYRDLSFSGLAGVEMGYQLFRNFDVVVEPNYRRALSPLTKQNSGFRANPAGFGLMTGIRYNFN</sequence>
<evidence type="ECO:0008006" key="4">
    <source>
        <dbReference type="Google" id="ProtNLM"/>
    </source>
</evidence>
<gene>
    <name evidence="2" type="ORF">C7460_104246</name>
</gene>
<comment type="caution">
    <text evidence="2">The sequence shown here is derived from an EMBL/GenBank/DDBJ whole genome shotgun (WGS) entry which is preliminary data.</text>
</comment>
<proteinExistence type="predicted"/>
<organism evidence="2 3">
    <name type="scientific">Marinoscillum furvescens DSM 4134</name>
    <dbReference type="NCBI Taxonomy" id="1122208"/>
    <lineage>
        <taxon>Bacteria</taxon>
        <taxon>Pseudomonadati</taxon>
        <taxon>Bacteroidota</taxon>
        <taxon>Cytophagia</taxon>
        <taxon>Cytophagales</taxon>
        <taxon>Reichenbachiellaceae</taxon>
        <taxon>Marinoscillum</taxon>
    </lineage>
</organism>
<protein>
    <recommendedName>
        <fullName evidence="4">Outer membrane protein with beta-barrel domain</fullName>
    </recommendedName>
</protein>
<keyword evidence="1" id="KW-1133">Transmembrane helix</keyword>
<evidence type="ECO:0000313" key="2">
    <source>
        <dbReference type="EMBL" id="REE01226.1"/>
    </source>
</evidence>
<keyword evidence="1" id="KW-0472">Membrane</keyword>
<keyword evidence="1" id="KW-0812">Transmembrane</keyword>
<dbReference type="EMBL" id="QREG01000004">
    <property type="protein sequence ID" value="REE01226.1"/>
    <property type="molecule type" value="Genomic_DNA"/>
</dbReference>
<feature type="transmembrane region" description="Helical" evidence="1">
    <location>
        <begin position="51"/>
        <end position="71"/>
    </location>
</feature>
<accession>A0A3D9L699</accession>
<evidence type="ECO:0000313" key="3">
    <source>
        <dbReference type="Proteomes" id="UP000256779"/>
    </source>
</evidence>
<dbReference type="AlphaFoldDB" id="A0A3D9L699"/>
<keyword evidence="3" id="KW-1185">Reference proteome</keyword>
<name>A0A3D9L699_MARFU</name>
<dbReference type="RefSeq" id="WP_115867302.1">
    <property type="nucleotide sequence ID" value="NZ_QREG01000004.1"/>
</dbReference>
<dbReference type="Proteomes" id="UP000256779">
    <property type="component" value="Unassembled WGS sequence"/>
</dbReference>